<feature type="chain" id="PRO_5041330391" description="Ig-like domain-containing protein" evidence="5">
    <location>
        <begin position="19"/>
        <end position="240"/>
    </location>
</feature>
<dbReference type="InterPro" id="IPR007110">
    <property type="entry name" value="Ig-like_dom"/>
</dbReference>
<reference evidence="7" key="1">
    <citation type="submission" date="2023-06" db="EMBL/GenBank/DDBJ databases">
        <title>Genomic analysis of the entomopathogenic nematode Steinernema hermaphroditum.</title>
        <authorList>
            <person name="Schwarz E.M."/>
            <person name="Heppert J.K."/>
            <person name="Baniya A."/>
            <person name="Schwartz H.T."/>
            <person name="Tan C.-H."/>
            <person name="Antoshechkin I."/>
            <person name="Sternberg P.W."/>
            <person name="Goodrich-Blair H."/>
            <person name="Dillman A.R."/>
        </authorList>
    </citation>
    <scope>NUCLEOTIDE SEQUENCE</scope>
    <source>
        <strain evidence="7">PS9179</strain>
        <tissue evidence="7">Whole animal</tissue>
    </source>
</reference>
<keyword evidence="4" id="KW-0393">Immunoglobulin domain</keyword>
<dbReference type="InterPro" id="IPR052598">
    <property type="entry name" value="IgSF_CEA-related"/>
</dbReference>
<organism evidence="7 8">
    <name type="scientific">Steinernema hermaphroditum</name>
    <dbReference type="NCBI Taxonomy" id="289476"/>
    <lineage>
        <taxon>Eukaryota</taxon>
        <taxon>Metazoa</taxon>
        <taxon>Ecdysozoa</taxon>
        <taxon>Nematoda</taxon>
        <taxon>Chromadorea</taxon>
        <taxon>Rhabditida</taxon>
        <taxon>Tylenchina</taxon>
        <taxon>Panagrolaimomorpha</taxon>
        <taxon>Strongyloidoidea</taxon>
        <taxon>Steinernematidae</taxon>
        <taxon>Steinernema</taxon>
    </lineage>
</organism>
<evidence type="ECO:0000259" key="6">
    <source>
        <dbReference type="PROSITE" id="PS50835"/>
    </source>
</evidence>
<protein>
    <recommendedName>
        <fullName evidence="6">Ig-like domain-containing protein</fullName>
    </recommendedName>
</protein>
<evidence type="ECO:0000256" key="3">
    <source>
        <dbReference type="ARBA" id="ARBA00023180"/>
    </source>
</evidence>
<dbReference type="SMART" id="SM00409">
    <property type="entry name" value="IG"/>
    <property type="match status" value="2"/>
</dbReference>
<sequence>MKVFILLVLLCLFALCNGWSVSVDPRDEEIRLVNAGSPFAVICRLNGVDPEQERPGLVWIKVNGDVFHTGHVKIQRLDDYSLSMFIENGTHEDDGVYECHASYHGRTQTASIVLKYRENMTFVENNPSSIVPIVGREVRLSCQVTGMKSQNVMVMWQKDIVAITESTNKEYIFADNGQTIYIPNVVFARDRGTFVCRVLNIRTGEVIAKSFEIAFPRTQEIERTCTSVCKDVCQLFTQSD</sequence>
<evidence type="ECO:0000256" key="2">
    <source>
        <dbReference type="ARBA" id="ARBA00023157"/>
    </source>
</evidence>
<keyword evidence="8" id="KW-1185">Reference proteome</keyword>
<dbReference type="InterPro" id="IPR013783">
    <property type="entry name" value="Ig-like_fold"/>
</dbReference>
<dbReference type="Gene3D" id="2.60.40.10">
    <property type="entry name" value="Immunoglobulins"/>
    <property type="match status" value="2"/>
</dbReference>
<dbReference type="Pfam" id="PF07679">
    <property type="entry name" value="I-set"/>
    <property type="match status" value="1"/>
</dbReference>
<dbReference type="PROSITE" id="PS50835">
    <property type="entry name" value="IG_LIKE"/>
    <property type="match status" value="2"/>
</dbReference>
<feature type="domain" description="Ig-like" evidence="6">
    <location>
        <begin position="25"/>
        <end position="113"/>
    </location>
</feature>
<dbReference type="EMBL" id="JAUCMV010000005">
    <property type="protein sequence ID" value="KAK0396306.1"/>
    <property type="molecule type" value="Genomic_DNA"/>
</dbReference>
<keyword evidence="1 5" id="KW-0732">Signal</keyword>
<evidence type="ECO:0000256" key="4">
    <source>
        <dbReference type="ARBA" id="ARBA00023319"/>
    </source>
</evidence>
<dbReference type="InterPro" id="IPR003599">
    <property type="entry name" value="Ig_sub"/>
</dbReference>
<dbReference type="PANTHER" id="PTHR44337">
    <property type="entry name" value="CARCINOEMBRYONIC ANTIGEN-RELATED CELL ADHESION MOLECULE 8"/>
    <property type="match status" value="1"/>
</dbReference>
<keyword evidence="3" id="KW-0325">Glycoprotein</keyword>
<name>A0AA39GZD8_9BILA</name>
<dbReference type="SUPFAM" id="SSF48726">
    <property type="entry name" value="Immunoglobulin"/>
    <property type="match status" value="2"/>
</dbReference>
<feature type="signal peptide" evidence="5">
    <location>
        <begin position="1"/>
        <end position="18"/>
    </location>
</feature>
<evidence type="ECO:0000313" key="8">
    <source>
        <dbReference type="Proteomes" id="UP001175271"/>
    </source>
</evidence>
<feature type="domain" description="Ig-like" evidence="6">
    <location>
        <begin position="135"/>
        <end position="214"/>
    </location>
</feature>
<dbReference type="PANTHER" id="PTHR44337:SF20">
    <property type="entry name" value="CARCINOEMBRYONIC ANTIGEN-RELATED CELL ADHESION MOLECULE 5-RELATED"/>
    <property type="match status" value="1"/>
</dbReference>
<dbReference type="InterPro" id="IPR036179">
    <property type="entry name" value="Ig-like_dom_sf"/>
</dbReference>
<proteinExistence type="predicted"/>
<dbReference type="AlphaFoldDB" id="A0AA39GZD8"/>
<evidence type="ECO:0000313" key="7">
    <source>
        <dbReference type="EMBL" id="KAK0396306.1"/>
    </source>
</evidence>
<comment type="caution">
    <text evidence="7">The sequence shown here is derived from an EMBL/GenBank/DDBJ whole genome shotgun (WGS) entry which is preliminary data.</text>
</comment>
<accession>A0AA39GZD8</accession>
<evidence type="ECO:0000256" key="1">
    <source>
        <dbReference type="ARBA" id="ARBA00022729"/>
    </source>
</evidence>
<gene>
    <name evidence="7" type="ORF">QR680_001664</name>
</gene>
<keyword evidence="2" id="KW-1015">Disulfide bond</keyword>
<dbReference type="Proteomes" id="UP001175271">
    <property type="component" value="Unassembled WGS sequence"/>
</dbReference>
<dbReference type="InterPro" id="IPR013098">
    <property type="entry name" value="Ig_I-set"/>
</dbReference>
<evidence type="ECO:0000256" key="5">
    <source>
        <dbReference type="SAM" id="SignalP"/>
    </source>
</evidence>
<dbReference type="CDD" id="cd00096">
    <property type="entry name" value="Ig"/>
    <property type="match status" value="1"/>
</dbReference>